<dbReference type="SMART" id="SM00184">
    <property type="entry name" value="RING"/>
    <property type="match status" value="1"/>
</dbReference>
<dbReference type="Pfam" id="PF13639">
    <property type="entry name" value="zf-RING_2"/>
    <property type="match status" value="1"/>
</dbReference>
<evidence type="ECO:0000256" key="3">
    <source>
        <dbReference type="ARBA" id="ARBA00022833"/>
    </source>
</evidence>
<dbReference type="InterPro" id="IPR013083">
    <property type="entry name" value="Znf_RING/FYVE/PHD"/>
</dbReference>
<dbReference type="SUPFAM" id="SSF57850">
    <property type="entry name" value="RING/U-box"/>
    <property type="match status" value="1"/>
</dbReference>
<feature type="domain" description="RING-type" evidence="6">
    <location>
        <begin position="285"/>
        <end position="326"/>
    </location>
</feature>
<sequence>METFTTHSALTKSELQKRRQEEINSAWGGMSLGDAIASAPARETPNSMQSNSHGPRAMRRGEAGISIPNGSSIEAQMDQLNEKSRLEENLLHNYDHIGEPTALEEEYDQYIRENEEVKDPFDEEEKDPDIEYWEQMHQSYQLRQDRSSRVPRVDEINPSTLLSDYNQDQRAFPVPDNRTNPIPSVSRSRGGVDNRQISGNSNGYNMNFIDWNNEAEAVMEALESDDPDEEYIRGLRNRDLQQLYDSLIGNEEEEEVKDGVKEDIMKKFKVVTIRSKKEYSKDDTCPICLSNYGYGHKIIKLPCKHFFHEKCVKEWFSKKSSCPKCRKDLNE</sequence>
<dbReference type="Gene3D" id="3.30.40.10">
    <property type="entry name" value="Zinc/RING finger domain, C3HC4 (zinc finger)"/>
    <property type="match status" value="1"/>
</dbReference>
<dbReference type="InterPro" id="IPR051834">
    <property type="entry name" value="RING_finger_E3_ligase"/>
</dbReference>
<dbReference type="AlphaFoldDB" id="A0AAD2CZJ6"/>
<dbReference type="Proteomes" id="UP001295684">
    <property type="component" value="Unassembled WGS sequence"/>
</dbReference>
<evidence type="ECO:0000256" key="4">
    <source>
        <dbReference type="PROSITE-ProRule" id="PRU00175"/>
    </source>
</evidence>
<keyword evidence="1" id="KW-0479">Metal-binding</keyword>
<evidence type="ECO:0000313" key="8">
    <source>
        <dbReference type="Proteomes" id="UP001295684"/>
    </source>
</evidence>
<dbReference type="InterPro" id="IPR001841">
    <property type="entry name" value="Znf_RING"/>
</dbReference>
<dbReference type="PANTHER" id="PTHR45931:SF16">
    <property type="entry name" value="RING_U-BOX SUPERFAMILY PROTEIN"/>
    <property type="match status" value="1"/>
</dbReference>
<feature type="compositionally biased region" description="Polar residues" evidence="5">
    <location>
        <begin position="177"/>
        <end position="187"/>
    </location>
</feature>
<evidence type="ECO:0000256" key="2">
    <source>
        <dbReference type="ARBA" id="ARBA00022771"/>
    </source>
</evidence>
<evidence type="ECO:0000259" key="6">
    <source>
        <dbReference type="PROSITE" id="PS50089"/>
    </source>
</evidence>
<feature type="region of interest" description="Disordered" evidence="5">
    <location>
        <begin position="172"/>
        <end position="199"/>
    </location>
</feature>
<accession>A0AAD2CZJ6</accession>
<comment type="caution">
    <text evidence="7">The sequence shown here is derived from an EMBL/GenBank/DDBJ whole genome shotgun (WGS) entry which is preliminary data.</text>
</comment>
<dbReference type="GO" id="GO:0061630">
    <property type="term" value="F:ubiquitin protein ligase activity"/>
    <property type="evidence" value="ECO:0007669"/>
    <property type="project" value="TreeGrafter"/>
</dbReference>
<name>A0AAD2CZJ6_EUPCR</name>
<proteinExistence type="predicted"/>
<dbReference type="EMBL" id="CAMPGE010016594">
    <property type="protein sequence ID" value="CAI2375140.1"/>
    <property type="molecule type" value="Genomic_DNA"/>
</dbReference>
<keyword evidence="2 4" id="KW-0863">Zinc-finger</keyword>
<feature type="region of interest" description="Disordered" evidence="5">
    <location>
        <begin position="1"/>
        <end position="61"/>
    </location>
</feature>
<dbReference type="GO" id="GO:0006511">
    <property type="term" value="P:ubiquitin-dependent protein catabolic process"/>
    <property type="evidence" value="ECO:0007669"/>
    <property type="project" value="TreeGrafter"/>
</dbReference>
<dbReference type="GO" id="GO:0005634">
    <property type="term" value="C:nucleus"/>
    <property type="evidence" value="ECO:0007669"/>
    <property type="project" value="TreeGrafter"/>
</dbReference>
<evidence type="ECO:0000256" key="5">
    <source>
        <dbReference type="SAM" id="MobiDB-lite"/>
    </source>
</evidence>
<keyword evidence="8" id="KW-1185">Reference proteome</keyword>
<dbReference type="GO" id="GO:0008270">
    <property type="term" value="F:zinc ion binding"/>
    <property type="evidence" value="ECO:0007669"/>
    <property type="project" value="UniProtKB-KW"/>
</dbReference>
<feature type="compositionally biased region" description="Polar residues" evidence="5">
    <location>
        <begin position="44"/>
        <end position="53"/>
    </location>
</feature>
<organism evidence="7 8">
    <name type="scientific">Euplotes crassus</name>
    <dbReference type="NCBI Taxonomy" id="5936"/>
    <lineage>
        <taxon>Eukaryota</taxon>
        <taxon>Sar</taxon>
        <taxon>Alveolata</taxon>
        <taxon>Ciliophora</taxon>
        <taxon>Intramacronucleata</taxon>
        <taxon>Spirotrichea</taxon>
        <taxon>Hypotrichia</taxon>
        <taxon>Euplotida</taxon>
        <taxon>Euplotidae</taxon>
        <taxon>Moneuplotes</taxon>
    </lineage>
</organism>
<dbReference type="CDD" id="cd16454">
    <property type="entry name" value="RING-H2_PA-TM-RING"/>
    <property type="match status" value="1"/>
</dbReference>
<keyword evidence="3" id="KW-0862">Zinc</keyword>
<protein>
    <recommendedName>
        <fullName evidence="6">RING-type domain-containing protein</fullName>
    </recommendedName>
</protein>
<dbReference type="PANTHER" id="PTHR45931">
    <property type="entry name" value="SI:CH211-59O9.10"/>
    <property type="match status" value="1"/>
</dbReference>
<dbReference type="PROSITE" id="PS50089">
    <property type="entry name" value="ZF_RING_2"/>
    <property type="match status" value="1"/>
</dbReference>
<gene>
    <name evidence="7" type="ORF">ECRASSUSDP1_LOCUS16500</name>
</gene>
<reference evidence="7" key="1">
    <citation type="submission" date="2023-07" db="EMBL/GenBank/DDBJ databases">
        <authorList>
            <consortium name="AG Swart"/>
            <person name="Singh M."/>
            <person name="Singh A."/>
            <person name="Seah K."/>
            <person name="Emmerich C."/>
        </authorList>
    </citation>
    <scope>NUCLEOTIDE SEQUENCE</scope>
    <source>
        <strain evidence="7">DP1</strain>
    </source>
</reference>
<evidence type="ECO:0000256" key="1">
    <source>
        <dbReference type="ARBA" id="ARBA00022723"/>
    </source>
</evidence>
<evidence type="ECO:0000313" key="7">
    <source>
        <dbReference type="EMBL" id="CAI2375140.1"/>
    </source>
</evidence>
<feature type="compositionally biased region" description="Polar residues" evidence="5">
    <location>
        <begin position="1"/>
        <end position="13"/>
    </location>
</feature>